<gene>
    <name evidence="3" type="ORF">AKO1_012830</name>
</gene>
<keyword evidence="4" id="KW-1185">Reference proteome</keyword>
<dbReference type="Pfam" id="PF23325">
    <property type="entry name" value="TPR_28"/>
    <property type="match status" value="1"/>
</dbReference>
<dbReference type="Gene3D" id="1.10.220.20">
    <property type="match status" value="1"/>
</dbReference>
<dbReference type="GO" id="GO:0012505">
    <property type="term" value="C:endomembrane system"/>
    <property type="evidence" value="ECO:0007669"/>
    <property type="project" value="UniProtKB-ARBA"/>
</dbReference>
<dbReference type="SUPFAM" id="SSF48371">
    <property type="entry name" value="ARM repeat"/>
    <property type="match status" value="1"/>
</dbReference>
<dbReference type="EMBL" id="JAOPGA020000739">
    <property type="protein sequence ID" value="KAL0481229.1"/>
    <property type="molecule type" value="Genomic_DNA"/>
</dbReference>
<dbReference type="GO" id="GO:0005737">
    <property type="term" value="C:cytoplasm"/>
    <property type="evidence" value="ECO:0007669"/>
    <property type="project" value="UniProtKB-ARBA"/>
</dbReference>
<name>A0AAW2YX59_9EUKA</name>
<feature type="compositionally biased region" description="Pro residues" evidence="1">
    <location>
        <begin position="431"/>
        <end position="444"/>
    </location>
</feature>
<evidence type="ECO:0000313" key="3">
    <source>
        <dbReference type="EMBL" id="KAL0481229.1"/>
    </source>
</evidence>
<evidence type="ECO:0000259" key="2">
    <source>
        <dbReference type="PROSITE" id="PS50190"/>
    </source>
</evidence>
<dbReference type="GO" id="GO:0032012">
    <property type="term" value="P:regulation of ARF protein signal transduction"/>
    <property type="evidence" value="ECO:0007669"/>
    <property type="project" value="InterPro"/>
</dbReference>
<feature type="domain" description="SEC7" evidence="2">
    <location>
        <begin position="450"/>
        <end position="645"/>
    </location>
</feature>
<dbReference type="PANTHER" id="PTHR10663">
    <property type="entry name" value="GUANYL-NUCLEOTIDE EXCHANGE FACTOR"/>
    <property type="match status" value="1"/>
</dbReference>
<evidence type="ECO:0000313" key="4">
    <source>
        <dbReference type="Proteomes" id="UP001431209"/>
    </source>
</evidence>
<dbReference type="PANTHER" id="PTHR10663:SF388">
    <property type="entry name" value="GOLGI-SPECIFIC BREFELDIN A-RESISTANCE GUANINE NUCLEOTIDE EXCHANGE FACTOR 1"/>
    <property type="match status" value="1"/>
</dbReference>
<accession>A0AAW2YX59</accession>
<dbReference type="Pfam" id="PF01369">
    <property type="entry name" value="Sec7"/>
    <property type="match status" value="1"/>
</dbReference>
<dbReference type="Pfam" id="PF12783">
    <property type="entry name" value="Sec7-like_HUS"/>
    <property type="match status" value="1"/>
</dbReference>
<dbReference type="SMART" id="SM00222">
    <property type="entry name" value="Sec7"/>
    <property type="match status" value="1"/>
</dbReference>
<dbReference type="InterPro" id="IPR023394">
    <property type="entry name" value="Sec7_C_sf"/>
</dbReference>
<dbReference type="GO" id="GO:0016192">
    <property type="term" value="P:vesicle-mediated transport"/>
    <property type="evidence" value="ECO:0007669"/>
    <property type="project" value="UniProtKB-ARBA"/>
</dbReference>
<comment type="caution">
    <text evidence="3">The sequence shown here is derived from an EMBL/GenBank/DDBJ whole genome shotgun (WGS) entry which is preliminary data.</text>
</comment>
<dbReference type="InterPro" id="IPR056604">
    <property type="entry name" value="GBF1-like_TPR"/>
</dbReference>
<protein>
    <submittedName>
        <fullName evidence="3">ArfGEF</fullName>
    </submittedName>
</protein>
<sequence length="1336" mass="152745">MTRFIEFESTQQTIHHVMSQEKGISSRRLILSEVDSLVIGLRTNSRFSNRARFVRFAFEQYEIPRTNENPLMIELKELRDKLSTQSGWEGLNLMDVLTPFFSIIKSEDTTGPITAVALQSIQKFLDHPVITSKTQGAKLALSEIIHAVQHCQFEVTDAQTDEAVLIKILQLFTTCVRSDCGLLLDQKDLVEVIKSCFRIGRETRPTEILRRSAEDALMVITQAVFKRVRDDPQSVDMHMVFEFICDLCDPEKQGKSASCRLLGLSLASNMLEIMGTQLSLHESLLHMAQDSLARALLRNSVTSNIVVLSQTLRGMTNLIACATPHLHEQIEQFIVCTHLRIADSKHSSFEHQELVLESLIELCRDQSLLTFLYKHYDCNPHSSNLFENICKFFSKNLKESETLHTIHVLSLQGLLSIVKCVSERCQQESVPSPPPSPSPSPSPTSPQLDHIRSIKEQKRKMMDVVENFNIGYKKGINTMMQLGFLQETDTLEQRASCIAKFMHDHAAWLSKREMGIVIRSDGPLNRLTLKEYMDRIDLTNLTIDDAVRYVVQKFELNGESQQVERQLVQFGATYHHYNPNHKYIESAETAYIFIVAITVLNTDLHNLMSREKMSLDKWLQLCNDMMPHMKDKQELERIYNNIMRNQLQSNTNNMESYKSDAMWDDLLTKSRQYPIAHAQQQELLNQVNVDVDMFQTMWGHTIMATSIVLENTEDVDVLEMSVKGFLDSAGIAAHYKLSNVFDNLVITLCKFTRILSVDHAISAFGHNDKTQMACRTVFAITRNYGDNLREGWQNILDLILNMYQLDLLPSQITDRNNAFSIKSNQHGHNKHNKTKLKNQNSNTYLFGFFGSNDDSIQEKQGVERAKACIEQCRIPELLLKAKILNLSSLEYLMNAITKSTTSTSQQQLDTCLFCLDLLTDIVCCNKDSPHDRIVKILRYVHNHMMQMYSNKAQQQLVDKVMCCMLNICVELMTCRSDLNDIMMESLKSILIVDQIKSLPSLMNGLEALVNQVGHELSAPIMNQLLTCLSCVESNDQSIALCNSIVEKHMVRLLPHSMLQCVKCVLHLMSDRIQGQRCMVALHQLCDAEAAARDPDWNRAWICALSGLARLCTSSNKDVRGENIVTLQRILINPDQPLPSSLLINCLNQVLFVLLDDLLNQHYKKQIDEQQQQPDGTGNDSHVVYYQLNNKKQIRLDHSTLEELRFRVCGLFVRVYLHYVQTHAQPTPELPSLWEKVMDYMHKYMSISNNEYLTDAMPEHLKNMILVMNNSQIFTRDELLWRKTQDKLNLFVPKLILDLKSVVEHNHHVDQVAAAAATQEEGEIPNTTNTTTTATIQ</sequence>
<proteinExistence type="predicted"/>
<dbReference type="InterPro" id="IPR035999">
    <property type="entry name" value="Sec7_dom_sf"/>
</dbReference>
<dbReference type="PROSITE" id="PS50190">
    <property type="entry name" value="SEC7"/>
    <property type="match status" value="1"/>
</dbReference>
<dbReference type="GO" id="GO:0005085">
    <property type="term" value="F:guanyl-nucleotide exchange factor activity"/>
    <property type="evidence" value="ECO:0007669"/>
    <property type="project" value="InterPro"/>
</dbReference>
<feature type="region of interest" description="Disordered" evidence="1">
    <location>
        <begin position="1314"/>
        <end position="1336"/>
    </location>
</feature>
<dbReference type="InterPro" id="IPR000904">
    <property type="entry name" value="Sec7_dom"/>
</dbReference>
<dbReference type="Gene3D" id="1.10.1000.11">
    <property type="entry name" value="Arf Nucleotide-binding Site Opener,domain 2"/>
    <property type="match status" value="1"/>
</dbReference>
<dbReference type="InterPro" id="IPR016024">
    <property type="entry name" value="ARM-type_fold"/>
</dbReference>
<feature type="compositionally biased region" description="Low complexity" evidence="1">
    <location>
        <begin position="1325"/>
        <end position="1336"/>
    </location>
</feature>
<organism evidence="3 4">
    <name type="scientific">Acrasis kona</name>
    <dbReference type="NCBI Taxonomy" id="1008807"/>
    <lineage>
        <taxon>Eukaryota</taxon>
        <taxon>Discoba</taxon>
        <taxon>Heterolobosea</taxon>
        <taxon>Tetramitia</taxon>
        <taxon>Eutetramitia</taxon>
        <taxon>Acrasidae</taxon>
        <taxon>Acrasis</taxon>
    </lineage>
</organism>
<dbReference type="Proteomes" id="UP001431209">
    <property type="component" value="Unassembled WGS sequence"/>
</dbReference>
<dbReference type="SUPFAM" id="SSF48425">
    <property type="entry name" value="Sec7 domain"/>
    <property type="match status" value="1"/>
</dbReference>
<reference evidence="3 4" key="1">
    <citation type="submission" date="2024-03" db="EMBL/GenBank/DDBJ databases">
        <title>The Acrasis kona genome and developmental transcriptomes reveal deep origins of eukaryotic multicellular pathways.</title>
        <authorList>
            <person name="Sheikh S."/>
            <person name="Fu C.-J."/>
            <person name="Brown M.W."/>
            <person name="Baldauf S.L."/>
        </authorList>
    </citation>
    <scope>NUCLEOTIDE SEQUENCE [LARGE SCALE GENOMIC DNA]</scope>
    <source>
        <strain evidence="3 4">ATCC MYA-3509</strain>
    </source>
</reference>
<evidence type="ECO:0000256" key="1">
    <source>
        <dbReference type="SAM" id="MobiDB-lite"/>
    </source>
</evidence>
<feature type="region of interest" description="Disordered" evidence="1">
    <location>
        <begin position="427"/>
        <end position="448"/>
    </location>
</feature>
<dbReference type="InterPro" id="IPR032691">
    <property type="entry name" value="Mon2/Sec7/BIG1-like_HUS"/>
</dbReference>